<name>X1RVI0_9ZZZZ</name>
<accession>X1RVI0</accession>
<organism evidence="1">
    <name type="scientific">marine sediment metagenome</name>
    <dbReference type="NCBI Taxonomy" id="412755"/>
    <lineage>
        <taxon>unclassified sequences</taxon>
        <taxon>metagenomes</taxon>
        <taxon>ecological metagenomes</taxon>
    </lineage>
</organism>
<dbReference type="AlphaFoldDB" id="X1RVI0"/>
<gene>
    <name evidence="1" type="ORF">S12H4_08810</name>
</gene>
<comment type="caution">
    <text evidence="1">The sequence shown here is derived from an EMBL/GenBank/DDBJ whole genome shotgun (WGS) entry which is preliminary data.</text>
</comment>
<reference evidence="1" key="1">
    <citation type="journal article" date="2014" name="Front. Microbiol.">
        <title>High frequency of phylogenetically diverse reductive dehalogenase-homologous genes in deep subseafloor sedimentary metagenomes.</title>
        <authorList>
            <person name="Kawai M."/>
            <person name="Futagami T."/>
            <person name="Toyoda A."/>
            <person name="Takaki Y."/>
            <person name="Nishi S."/>
            <person name="Hori S."/>
            <person name="Arai W."/>
            <person name="Tsubouchi T."/>
            <person name="Morono Y."/>
            <person name="Uchiyama I."/>
            <person name="Ito T."/>
            <person name="Fujiyama A."/>
            <person name="Inagaki F."/>
            <person name="Takami H."/>
        </authorList>
    </citation>
    <scope>NUCLEOTIDE SEQUENCE</scope>
    <source>
        <strain evidence="1">Expedition CK06-06</strain>
    </source>
</reference>
<protein>
    <submittedName>
        <fullName evidence="1">Uncharacterized protein</fullName>
    </submittedName>
</protein>
<proteinExistence type="predicted"/>
<dbReference type="EMBL" id="BARW01003458">
    <property type="protein sequence ID" value="GAI67210.1"/>
    <property type="molecule type" value="Genomic_DNA"/>
</dbReference>
<sequence length="143" mass="15997">MPDPLNVYIDTLDSLMLGIGESFKSLYDSMGLLHDCLDAEGNPASADKIDSMRTYVQSLQWAFDDTGGNVRAYLVFILNWINDNWPTDGPPGEVTMTAILAAMWASLDWQTLLFVTRIDAMRGSISEKTVTEKSMADQLRHFL</sequence>
<evidence type="ECO:0000313" key="1">
    <source>
        <dbReference type="EMBL" id="GAI67210.1"/>
    </source>
</evidence>